<sequence>MAITWASTLEIEHDAKSPSQYHSTRRSRVTLHLGTPAGGSVQNTAYGVHMSSRPATGSSSAPAHQQQILGIHLSSLWRHLSSTTTGTDATTFTTTRCALPLDEQQPAVSRQNESQQSSRLTVSLLMRARPGNSNAEKKEPFDQVRHGPSNHDTAPWKK</sequence>
<keyword evidence="3" id="KW-1185">Reference proteome</keyword>
<feature type="compositionally biased region" description="Basic and acidic residues" evidence="1">
    <location>
        <begin position="135"/>
        <end position="145"/>
    </location>
</feature>
<feature type="compositionally biased region" description="Polar residues" evidence="1">
    <location>
        <begin position="106"/>
        <end position="121"/>
    </location>
</feature>
<dbReference type="Proteomes" id="UP001281003">
    <property type="component" value="Unassembled WGS sequence"/>
</dbReference>
<gene>
    <name evidence="2" type="ORF">B0T20DRAFT_449714</name>
</gene>
<evidence type="ECO:0000313" key="2">
    <source>
        <dbReference type="EMBL" id="KAK3402728.1"/>
    </source>
</evidence>
<reference evidence="2" key="1">
    <citation type="journal article" date="2023" name="Mol. Phylogenet. Evol.">
        <title>Genome-scale phylogeny and comparative genomics of the fungal order Sordariales.</title>
        <authorList>
            <person name="Hensen N."/>
            <person name="Bonometti L."/>
            <person name="Westerberg I."/>
            <person name="Brannstrom I.O."/>
            <person name="Guillou S."/>
            <person name="Cros-Aarteil S."/>
            <person name="Calhoun S."/>
            <person name="Haridas S."/>
            <person name="Kuo A."/>
            <person name="Mondo S."/>
            <person name="Pangilinan J."/>
            <person name="Riley R."/>
            <person name="LaButti K."/>
            <person name="Andreopoulos B."/>
            <person name="Lipzen A."/>
            <person name="Chen C."/>
            <person name="Yan M."/>
            <person name="Daum C."/>
            <person name="Ng V."/>
            <person name="Clum A."/>
            <person name="Steindorff A."/>
            <person name="Ohm R.A."/>
            <person name="Martin F."/>
            <person name="Silar P."/>
            <person name="Natvig D.O."/>
            <person name="Lalanne C."/>
            <person name="Gautier V."/>
            <person name="Ament-Velasquez S.L."/>
            <person name="Kruys A."/>
            <person name="Hutchinson M.I."/>
            <person name="Powell A.J."/>
            <person name="Barry K."/>
            <person name="Miller A.N."/>
            <person name="Grigoriev I.V."/>
            <person name="Debuchy R."/>
            <person name="Gladieux P."/>
            <person name="Hiltunen Thoren M."/>
            <person name="Johannesson H."/>
        </authorList>
    </citation>
    <scope>NUCLEOTIDE SEQUENCE</scope>
    <source>
        <strain evidence="2">FGSC 1904</strain>
    </source>
</reference>
<feature type="region of interest" description="Disordered" evidence="1">
    <location>
        <begin position="104"/>
        <end position="158"/>
    </location>
</feature>
<comment type="caution">
    <text evidence="2">The sequence shown here is derived from an EMBL/GenBank/DDBJ whole genome shotgun (WGS) entry which is preliminary data.</text>
</comment>
<evidence type="ECO:0000256" key="1">
    <source>
        <dbReference type="SAM" id="MobiDB-lite"/>
    </source>
</evidence>
<accession>A0AAE0UG21</accession>
<organism evidence="2 3">
    <name type="scientific">Sordaria brevicollis</name>
    <dbReference type="NCBI Taxonomy" id="83679"/>
    <lineage>
        <taxon>Eukaryota</taxon>
        <taxon>Fungi</taxon>
        <taxon>Dikarya</taxon>
        <taxon>Ascomycota</taxon>
        <taxon>Pezizomycotina</taxon>
        <taxon>Sordariomycetes</taxon>
        <taxon>Sordariomycetidae</taxon>
        <taxon>Sordariales</taxon>
        <taxon>Sordariaceae</taxon>
        <taxon>Sordaria</taxon>
    </lineage>
</organism>
<protein>
    <submittedName>
        <fullName evidence="2">Uncharacterized protein</fullName>
    </submittedName>
</protein>
<name>A0AAE0UG21_SORBR</name>
<reference evidence="2" key="2">
    <citation type="submission" date="2023-07" db="EMBL/GenBank/DDBJ databases">
        <authorList>
            <consortium name="Lawrence Berkeley National Laboratory"/>
            <person name="Haridas S."/>
            <person name="Hensen N."/>
            <person name="Bonometti L."/>
            <person name="Westerberg I."/>
            <person name="Brannstrom I.O."/>
            <person name="Guillou S."/>
            <person name="Cros-Aarteil S."/>
            <person name="Calhoun S."/>
            <person name="Kuo A."/>
            <person name="Mondo S."/>
            <person name="Pangilinan J."/>
            <person name="Riley R."/>
            <person name="LaButti K."/>
            <person name="Andreopoulos B."/>
            <person name="Lipzen A."/>
            <person name="Chen C."/>
            <person name="Yanf M."/>
            <person name="Daum C."/>
            <person name="Ng V."/>
            <person name="Clum A."/>
            <person name="Steindorff A."/>
            <person name="Ohm R."/>
            <person name="Martin F."/>
            <person name="Silar P."/>
            <person name="Natvig D."/>
            <person name="Lalanne C."/>
            <person name="Gautier V."/>
            <person name="Ament-velasquez S.L."/>
            <person name="Kruys A."/>
            <person name="Hutchinson M.I."/>
            <person name="Powell A.J."/>
            <person name="Barry K."/>
            <person name="Miller A.N."/>
            <person name="Grigoriev I.V."/>
            <person name="Debuchy R."/>
            <person name="Gladieux P."/>
            <person name="Thoren M.H."/>
            <person name="Johannesson H."/>
        </authorList>
    </citation>
    <scope>NUCLEOTIDE SEQUENCE</scope>
    <source>
        <strain evidence="2">FGSC 1904</strain>
    </source>
</reference>
<dbReference type="EMBL" id="JAUTDP010000001">
    <property type="protein sequence ID" value="KAK3402728.1"/>
    <property type="molecule type" value="Genomic_DNA"/>
</dbReference>
<evidence type="ECO:0000313" key="3">
    <source>
        <dbReference type="Proteomes" id="UP001281003"/>
    </source>
</evidence>
<dbReference type="AlphaFoldDB" id="A0AAE0UG21"/>
<proteinExistence type="predicted"/>